<name>A0A1I2WST1_9SPHI</name>
<dbReference type="Proteomes" id="UP000199666">
    <property type="component" value="Unassembled WGS sequence"/>
</dbReference>
<dbReference type="InterPro" id="IPR027417">
    <property type="entry name" value="P-loop_NTPase"/>
</dbReference>
<evidence type="ECO:0000313" key="1">
    <source>
        <dbReference type="EMBL" id="SFH04272.1"/>
    </source>
</evidence>
<accession>A0A1I2WST1</accession>
<dbReference type="SUPFAM" id="SSF52540">
    <property type="entry name" value="P-loop containing nucleoside triphosphate hydrolases"/>
    <property type="match status" value="1"/>
</dbReference>
<protein>
    <submittedName>
        <fullName evidence="1">AAA domain-containing protein</fullName>
    </submittedName>
</protein>
<evidence type="ECO:0000313" key="2">
    <source>
        <dbReference type="Proteomes" id="UP000199666"/>
    </source>
</evidence>
<sequence>MPELVFVAGCNAAGKSTFIRTRLNELEGFEVLMTDVYKGRTKDLARQSIDDGKDVLIETVFNDASFKDLADYARHAGYKTSLVTLFLDNIQQSITRVAFGVYNKVA</sequence>
<dbReference type="Gene3D" id="3.40.50.300">
    <property type="entry name" value="P-loop containing nucleotide triphosphate hydrolases"/>
    <property type="match status" value="1"/>
</dbReference>
<gene>
    <name evidence="1" type="ORF">SAMN04489864_104257</name>
</gene>
<dbReference type="EMBL" id="FOPP01000004">
    <property type="protein sequence ID" value="SFH04272.1"/>
    <property type="molecule type" value="Genomic_DNA"/>
</dbReference>
<keyword evidence="2" id="KW-1185">Reference proteome</keyword>
<proteinExistence type="predicted"/>
<dbReference type="AlphaFoldDB" id="A0A1I2WST1"/>
<dbReference type="STRING" id="414048.SAMN04489864_104257"/>
<reference evidence="1 2" key="1">
    <citation type="submission" date="2016-10" db="EMBL/GenBank/DDBJ databases">
        <authorList>
            <person name="de Groot N.N."/>
        </authorList>
    </citation>
    <scope>NUCLEOTIDE SEQUENCE [LARGE SCALE GENOMIC DNA]</scope>
    <source>
        <strain evidence="1 2">DSM 18684</strain>
    </source>
</reference>
<dbReference type="RefSeq" id="WP_090993195.1">
    <property type="nucleotide sequence ID" value="NZ_FOPP01000004.1"/>
</dbReference>
<organism evidence="1 2">
    <name type="scientific">Pedobacter insulae</name>
    <dbReference type="NCBI Taxonomy" id="414048"/>
    <lineage>
        <taxon>Bacteria</taxon>
        <taxon>Pseudomonadati</taxon>
        <taxon>Bacteroidota</taxon>
        <taxon>Sphingobacteriia</taxon>
        <taxon>Sphingobacteriales</taxon>
        <taxon>Sphingobacteriaceae</taxon>
        <taxon>Pedobacter</taxon>
    </lineage>
</organism>
<dbReference type="OrthoDB" id="9791543at2"/>